<keyword evidence="1" id="KW-0472">Membrane</keyword>
<feature type="transmembrane region" description="Helical" evidence="1">
    <location>
        <begin position="66"/>
        <end position="87"/>
    </location>
</feature>
<dbReference type="RefSeq" id="WP_160801747.1">
    <property type="nucleotide sequence ID" value="NZ_WUUL01000007.1"/>
</dbReference>
<feature type="transmembrane region" description="Helical" evidence="1">
    <location>
        <begin position="169"/>
        <end position="190"/>
    </location>
</feature>
<comment type="caution">
    <text evidence="2">The sequence shown here is derived from an EMBL/GenBank/DDBJ whole genome shotgun (WGS) entry which is preliminary data.</text>
</comment>
<name>A0A6I4VRS0_9BACL</name>
<gene>
    <name evidence="2" type="ORF">GSM42_11830</name>
</gene>
<reference evidence="2 3" key="1">
    <citation type="submission" date="2019-12" db="EMBL/GenBank/DDBJ databases">
        <title>Whole-genome analyses of novel actinobacteria.</title>
        <authorList>
            <person name="Sahin N."/>
            <person name="Saygin H."/>
        </authorList>
    </citation>
    <scope>NUCLEOTIDE SEQUENCE [LARGE SCALE GENOMIC DNA]</scope>
    <source>
        <strain evidence="2 3">KC615</strain>
    </source>
</reference>
<feature type="transmembrane region" description="Helical" evidence="1">
    <location>
        <begin position="196"/>
        <end position="215"/>
    </location>
</feature>
<evidence type="ECO:0000313" key="2">
    <source>
        <dbReference type="EMBL" id="MXQ54389.1"/>
    </source>
</evidence>
<keyword evidence="3" id="KW-1185">Reference proteome</keyword>
<dbReference type="Proteomes" id="UP000430692">
    <property type="component" value="Unassembled WGS sequence"/>
</dbReference>
<dbReference type="AlphaFoldDB" id="A0A6I4VRS0"/>
<proteinExistence type="predicted"/>
<sequence length="312" mass="34434">MSPIYLVNFFDIFTNPVKFITDLIGEVVKSIVEGILNALWQAMVLPLVKAFIIDPSNPEKPLGLDLSTLFISFQYTAFGLLMVLFMIRILKSLRDNLTDEDEPNYPELLGSFIVSCGLIFATPYIINNFLIPANTGIINLISSTSIGAADMGVITKAKFSDVINFSGDINVWVQIIIEIVLFVVFILLTFAGALRYVELILLYFLGPFFATSYINRSNLYPTYWTECFAVIFTQSLQFFLLKLAIALIPSGDVLSATGIVRIVLMTAVVIVGVRGPQILRQYIRGAGISSLASKAGKMMMYRGMSKGGSPSK</sequence>
<evidence type="ECO:0000313" key="3">
    <source>
        <dbReference type="Proteomes" id="UP000430692"/>
    </source>
</evidence>
<feature type="transmembrane region" description="Helical" evidence="1">
    <location>
        <begin position="108"/>
        <end position="131"/>
    </location>
</feature>
<feature type="transmembrane region" description="Helical" evidence="1">
    <location>
        <begin position="227"/>
        <end position="248"/>
    </location>
</feature>
<protein>
    <recommendedName>
        <fullName evidence="4">TrbL/VirB6 plasmid conjugal transfer protein</fullName>
    </recommendedName>
</protein>
<accession>A0A6I4VRS0</accession>
<evidence type="ECO:0008006" key="4">
    <source>
        <dbReference type="Google" id="ProtNLM"/>
    </source>
</evidence>
<organism evidence="2 3">
    <name type="scientific">Shimazuella alba</name>
    <dbReference type="NCBI Taxonomy" id="2690964"/>
    <lineage>
        <taxon>Bacteria</taxon>
        <taxon>Bacillati</taxon>
        <taxon>Bacillota</taxon>
        <taxon>Bacilli</taxon>
        <taxon>Bacillales</taxon>
        <taxon>Thermoactinomycetaceae</taxon>
        <taxon>Shimazuella</taxon>
    </lineage>
</organism>
<dbReference type="Pfam" id="PF19597">
    <property type="entry name" value="TrbL_4"/>
    <property type="match status" value="1"/>
</dbReference>
<dbReference type="InterPro" id="IPR046084">
    <property type="entry name" value="TrbL_4"/>
</dbReference>
<dbReference type="EMBL" id="WUUL01000007">
    <property type="protein sequence ID" value="MXQ54389.1"/>
    <property type="molecule type" value="Genomic_DNA"/>
</dbReference>
<keyword evidence="1" id="KW-1133">Transmembrane helix</keyword>
<evidence type="ECO:0000256" key="1">
    <source>
        <dbReference type="SAM" id="Phobius"/>
    </source>
</evidence>
<keyword evidence="1" id="KW-0812">Transmembrane</keyword>
<feature type="transmembrane region" description="Helical" evidence="1">
    <location>
        <begin position="254"/>
        <end position="273"/>
    </location>
</feature>